<reference evidence="2" key="1">
    <citation type="submission" date="2023-06" db="EMBL/GenBank/DDBJ databases">
        <title>Genome-scale phylogeny and comparative genomics of the fungal order Sordariales.</title>
        <authorList>
            <consortium name="Lawrence Berkeley National Laboratory"/>
            <person name="Hensen N."/>
            <person name="Bonometti L."/>
            <person name="Westerberg I."/>
            <person name="Brannstrom I.O."/>
            <person name="Guillou S."/>
            <person name="Cros-Aarteil S."/>
            <person name="Calhoun S."/>
            <person name="Haridas S."/>
            <person name="Kuo A."/>
            <person name="Mondo S."/>
            <person name="Pangilinan J."/>
            <person name="Riley R."/>
            <person name="Labutti K."/>
            <person name="Andreopoulos B."/>
            <person name="Lipzen A."/>
            <person name="Chen C."/>
            <person name="Yanf M."/>
            <person name="Daum C."/>
            <person name="Ng V."/>
            <person name="Clum A."/>
            <person name="Steindorff A."/>
            <person name="Ohm R."/>
            <person name="Martin F."/>
            <person name="Silar P."/>
            <person name="Natvig D."/>
            <person name="Lalanne C."/>
            <person name="Gautier V."/>
            <person name="Ament-Velasquez S.L."/>
            <person name="Kruys A."/>
            <person name="Hutchinson M.I."/>
            <person name="Powell A.J."/>
            <person name="Barry K."/>
            <person name="Miller A.N."/>
            <person name="Grigoriev I.V."/>
            <person name="Debuchy R."/>
            <person name="Gladieux P."/>
            <person name="Thoren M.H."/>
            <person name="Johannesson H."/>
        </authorList>
    </citation>
    <scope>NUCLEOTIDE SEQUENCE</scope>
    <source>
        <strain evidence="2">CBS 606.72</strain>
    </source>
</reference>
<comment type="caution">
    <text evidence="2">The sequence shown here is derived from an EMBL/GenBank/DDBJ whole genome shotgun (WGS) entry which is preliminary data.</text>
</comment>
<protein>
    <submittedName>
        <fullName evidence="2">Uncharacterized protein</fullName>
    </submittedName>
</protein>
<dbReference type="Proteomes" id="UP001175000">
    <property type="component" value="Unassembled WGS sequence"/>
</dbReference>
<dbReference type="AlphaFoldDB" id="A0AA39WDW7"/>
<evidence type="ECO:0000313" key="2">
    <source>
        <dbReference type="EMBL" id="KAK0613614.1"/>
    </source>
</evidence>
<accession>A0AA39WDW7</accession>
<proteinExistence type="predicted"/>
<gene>
    <name evidence="2" type="ORF">B0T14DRAFT_282232</name>
</gene>
<feature type="region of interest" description="Disordered" evidence="1">
    <location>
        <begin position="175"/>
        <end position="196"/>
    </location>
</feature>
<keyword evidence="3" id="KW-1185">Reference proteome</keyword>
<evidence type="ECO:0000256" key="1">
    <source>
        <dbReference type="SAM" id="MobiDB-lite"/>
    </source>
</evidence>
<organism evidence="2 3">
    <name type="scientific">Immersiella caudata</name>
    <dbReference type="NCBI Taxonomy" id="314043"/>
    <lineage>
        <taxon>Eukaryota</taxon>
        <taxon>Fungi</taxon>
        <taxon>Dikarya</taxon>
        <taxon>Ascomycota</taxon>
        <taxon>Pezizomycotina</taxon>
        <taxon>Sordariomycetes</taxon>
        <taxon>Sordariomycetidae</taxon>
        <taxon>Sordariales</taxon>
        <taxon>Lasiosphaeriaceae</taxon>
        <taxon>Immersiella</taxon>
    </lineage>
</organism>
<name>A0AA39WDW7_9PEZI</name>
<sequence length="228" mass="24365">MTAVGVFATPLGDGSGRWFLYTVRRSLGESGRDMSVLTNCSVGKRRVLSDSASPYSQARGGGDIPPAKPCEVVYSGAPSEPAEQHKTRCIVGDSPHEAMVQRLHSVTSKDSKSPDATRAAYRGALRDFGTKKTPRRRGSSFAMVEIAGASRRRHSLACARFLLLFPSPACFCSQGSPSTAHQHPESGSCRPEAGEGWGSLQEGAARVYRNHGEEVPKRSLVSSRGAVC</sequence>
<dbReference type="EMBL" id="JAULSU010000006">
    <property type="protein sequence ID" value="KAK0613614.1"/>
    <property type="molecule type" value="Genomic_DNA"/>
</dbReference>
<evidence type="ECO:0000313" key="3">
    <source>
        <dbReference type="Proteomes" id="UP001175000"/>
    </source>
</evidence>